<organism evidence="1 2">
    <name type="scientific">Devosia insulae DS-56</name>
    <dbReference type="NCBI Taxonomy" id="1116389"/>
    <lineage>
        <taxon>Bacteria</taxon>
        <taxon>Pseudomonadati</taxon>
        <taxon>Pseudomonadota</taxon>
        <taxon>Alphaproteobacteria</taxon>
        <taxon>Hyphomicrobiales</taxon>
        <taxon>Devosiaceae</taxon>
        <taxon>Devosia</taxon>
    </lineage>
</organism>
<sequence>MELDFPAPSLAVSNKWAADALRRLAERLERNEFDDGFHDVLDGAGKKIGEIYIDYSTELSL</sequence>
<keyword evidence="2" id="KW-1185">Reference proteome</keyword>
<proteinExistence type="predicted"/>
<gene>
    <name evidence="1" type="ORF">VW23_000510</name>
</gene>
<accession>A0A1E5XHM5</accession>
<reference evidence="1 2" key="1">
    <citation type="journal article" date="2015" name="Genome Announc.">
        <title>Genome Assemblies of Three Soil-Associated Devosia species: D. insulae, D. limi, and D. soli.</title>
        <authorList>
            <person name="Hassan Y.I."/>
            <person name="Lepp D."/>
            <person name="Zhou T."/>
        </authorList>
    </citation>
    <scope>NUCLEOTIDE SEQUENCE [LARGE SCALE GENOMIC DNA]</scope>
    <source>
        <strain evidence="1 2">DS-56</strain>
    </source>
</reference>
<dbReference type="Proteomes" id="UP000095463">
    <property type="component" value="Unassembled WGS sequence"/>
</dbReference>
<evidence type="ECO:0000313" key="1">
    <source>
        <dbReference type="EMBL" id="OEO28110.1"/>
    </source>
</evidence>
<evidence type="ECO:0000313" key="2">
    <source>
        <dbReference type="Proteomes" id="UP000095463"/>
    </source>
</evidence>
<name>A0A1E5XHM5_9HYPH</name>
<comment type="caution">
    <text evidence="1">The sequence shown here is derived from an EMBL/GenBank/DDBJ whole genome shotgun (WGS) entry which is preliminary data.</text>
</comment>
<dbReference type="EMBL" id="LAJE02000400">
    <property type="protein sequence ID" value="OEO28110.1"/>
    <property type="molecule type" value="Genomic_DNA"/>
</dbReference>
<protein>
    <submittedName>
        <fullName evidence="1">Uncharacterized protein</fullName>
    </submittedName>
</protein>
<dbReference type="AlphaFoldDB" id="A0A1E5XHM5"/>